<dbReference type="Proteomes" id="UP000830055">
    <property type="component" value="Chromosome"/>
</dbReference>
<dbReference type="PROSITE" id="PS00552">
    <property type="entry name" value="HTH_MERR_1"/>
    <property type="match status" value="1"/>
</dbReference>
<dbReference type="Pfam" id="PF13411">
    <property type="entry name" value="MerR_1"/>
    <property type="match status" value="1"/>
</dbReference>
<evidence type="ECO:0000259" key="2">
    <source>
        <dbReference type="PROSITE" id="PS50937"/>
    </source>
</evidence>
<keyword evidence="4" id="KW-1185">Reference proteome</keyword>
<dbReference type="PROSITE" id="PS50937">
    <property type="entry name" value="HTH_MERR_2"/>
    <property type="match status" value="1"/>
</dbReference>
<feature type="domain" description="HTH merR-type" evidence="2">
    <location>
        <begin position="8"/>
        <end position="76"/>
    </location>
</feature>
<dbReference type="InterPro" id="IPR047057">
    <property type="entry name" value="MerR_fam"/>
</dbReference>
<dbReference type="InterPro" id="IPR009061">
    <property type="entry name" value="DNA-bd_dom_put_sf"/>
</dbReference>
<accession>A0ABM7W5P7</accession>
<evidence type="ECO:0000313" key="3">
    <source>
        <dbReference type="EMBL" id="BDD86250.1"/>
    </source>
</evidence>
<dbReference type="SUPFAM" id="SSF46955">
    <property type="entry name" value="Putative DNA-binding domain"/>
    <property type="match status" value="1"/>
</dbReference>
<dbReference type="InterPro" id="IPR000551">
    <property type="entry name" value="MerR-type_HTH_dom"/>
</dbReference>
<dbReference type="PANTHER" id="PTHR30204:SF58">
    <property type="entry name" value="HTH-TYPE TRANSCRIPTIONAL REGULATOR YFMP"/>
    <property type="match status" value="1"/>
</dbReference>
<dbReference type="Gene3D" id="1.10.1660.10">
    <property type="match status" value="1"/>
</dbReference>
<evidence type="ECO:0000313" key="4">
    <source>
        <dbReference type="Proteomes" id="UP000830055"/>
    </source>
</evidence>
<evidence type="ECO:0000256" key="1">
    <source>
        <dbReference type="ARBA" id="ARBA00023125"/>
    </source>
</evidence>
<organism evidence="3 4">
    <name type="scientific">Desulfofustis limnaeus</name>
    <dbReference type="NCBI Taxonomy" id="2740163"/>
    <lineage>
        <taxon>Bacteria</taxon>
        <taxon>Pseudomonadati</taxon>
        <taxon>Thermodesulfobacteriota</taxon>
        <taxon>Desulfobulbia</taxon>
        <taxon>Desulfobulbales</taxon>
        <taxon>Desulfocapsaceae</taxon>
        <taxon>Desulfofustis</taxon>
    </lineage>
</organism>
<gene>
    <name evidence="3" type="ORF">DPPLL_06150</name>
</gene>
<dbReference type="RefSeq" id="WP_284153344.1">
    <property type="nucleotide sequence ID" value="NZ_AP025516.1"/>
</dbReference>
<dbReference type="SMART" id="SM00422">
    <property type="entry name" value="HTH_MERR"/>
    <property type="match status" value="1"/>
</dbReference>
<proteinExistence type="predicted"/>
<keyword evidence="1" id="KW-0238">DNA-binding</keyword>
<sequence>MIAEDEAIFTIGMAAKLLGIHQRTLRNYEDSGLVRPQRKGKWRYYSMRDIKWIECLREMIHTHGISINAVKKLLAYTPCWNIIDCPFEKRQRCSAFFSNTLVPSKIRRLEPLPQRKKKKVVAY</sequence>
<protein>
    <recommendedName>
        <fullName evidence="2">HTH merR-type domain-containing protein</fullName>
    </recommendedName>
</protein>
<dbReference type="PANTHER" id="PTHR30204">
    <property type="entry name" value="REDOX-CYCLING DRUG-SENSING TRANSCRIPTIONAL ACTIVATOR SOXR"/>
    <property type="match status" value="1"/>
</dbReference>
<dbReference type="EMBL" id="AP025516">
    <property type="protein sequence ID" value="BDD86250.1"/>
    <property type="molecule type" value="Genomic_DNA"/>
</dbReference>
<name>A0ABM7W5P7_9BACT</name>
<reference evidence="3 4" key="1">
    <citation type="submission" date="2022-01" db="EMBL/GenBank/DDBJ databases">
        <title>Desulfofustis limnae sp. nov., a novel mesophilic sulfate-reducing bacterium isolated from marsh soil.</title>
        <authorList>
            <person name="Watanabe M."/>
            <person name="Takahashi A."/>
            <person name="Kojima H."/>
            <person name="Fukui M."/>
        </authorList>
    </citation>
    <scope>NUCLEOTIDE SEQUENCE [LARGE SCALE GENOMIC DNA]</scope>
    <source>
        <strain evidence="3 4">PPLL</strain>
    </source>
</reference>